<protein>
    <recommendedName>
        <fullName evidence="3">ABC transporter TMD0 domain-containing protein</fullName>
    </recommendedName>
</protein>
<dbReference type="Pfam" id="PF24357">
    <property type="entry name" value="TMD0_ABC"/>
    <property type="match status" value="1"/>
</dbReference>
<evidence type="ECO:0000256" key="1">
    <source>
        <dbReference type="ARBA" id="ARBA00004141"/>
    </source>
</evidence>
<dbReference type="GO" id="GO:0016020">
    <property type="term" value="C:membrane"/>
    <property type="evidence" value="ECO:0007669"/>
    <property type="project" value="UniProtKB-SubCell"/>
</dbReference>
<proteinExistence type="predicted"/>
<name>A0A9W8HXV8_9FUNG</name>
<evidence type="ECO:0000256" key="2">
    <source>
        <dbReference type="SAM" id="Phobius"/>
    </source>
</evidence>
<evidence type="ECO:0000313" key="5">
    <source>
        <dbReference type="Proteomes" id="UP001140094"/>
    </source>
</evidence>
<dbReference type="OrthoDB" id="6500128at2759"/>
<feature type="transmembrane region" description="Helical" evidence="2">
    <location>
        <begin position="126"/>
        <end position="144"/>
    </location>
</feature>
<keyword evidence="2" id="KW-0812">Transmembrane</keyword>
<feature type="transmembrane region" description="Helical" evidence="2">
    <location>
        <begin position="91"/>
        <end position="114"/>
    </location>
</feature>
<organism evidence="4 5">
    <name type="scientific">Coemansia guatemalensis</name>
    <dbReference type="NCBI Taxonomy" id="2761395"/>
    <lineage>
        <taxon>Eukaryota</taxon>
        <taxon>Fungi</taxon>
        <taxon>Fungi incertae sedis</taxon>
        <taxon>Zoopagomycota</taxon>
        <taxon>Kickxellomycotina</taxon>
        <taxon>Kickxellomycetes</taxon>
        <taxon>Kickxellales</taxon>
        <taxon>Kickxellaceae</taxon>
        <taxon>Coemansia</taxon>
    </lineage>
</organism>
<keyword evidence="5" id="KW-1185">Reference proteome</keyword>
<comment type="caution">
    <text evidence="4">The sequence shown here is derived from an EMBL/GenBank/DDBJ whole genome shotgun (WGS) entry which is preliminary data.</text>
</comment>
<feature type="transmembrane region" description="Helical" evidence="2">
    <location>
        <begin position="26"/>
        <end position="45"/>
    </location>
</feature>
<dbReference type="AlphaFoldDB" id="A0A9W8HXV8"/>
<reference evidence="4" key="1">
    <citation type="submission" date="2022-07" db="EMBL/GenBank/DDBJ databases">
        <title>Phylogenomic reconstructions and comparative analyses of Kickxellomycotina fungi.</title>
        <authorList>
            <person name="Reynolds N.K."/>
            <person name="Stajich J.E."/>
            <person name="Barry K."/>
            <person name="Grigoriev I.V."/>
            <person name="Crous P."/>
            <person name="Smith M.E."/>
        </authorList>
    </citation>
    <scope>NUCLEOTIDE SEQUENCE</scope>
    <source>
        <strain evidence="4">NRRL 1565</strain>
    </source>
</reference>
<keyword evidence="2" id="KW-1133">Transmembrane helix</keyword>
<feature type="transmembrane region" description="Helical" evidence="2">
    <location>
        <begin position="156"/>
        <end position="176"/>
    </location>
</feature>
<sequence>MAYQCPSTEGWGPLSSNYPAHLTTCFQHGFLAPVLNALFLAAAAVRLCKLSGMPRLPSELVAGRILWAKLFFATAVFAASVVEFITMAQLFPYMCVYTISLALQMVAAAVAIWLHYKEQHHNRIASTPLLLFWLVTVLVYLTRLRTALSVDYINDFSTLTVPISLLTLAALIILILECQPKPRELFKQVDNSNDNAEFGKLEDSDDDYCTSGSPEERANVFSRYTYTWVGSLIPATLDTSPAHQIICQH</sequence>
<accession>A0A9W8HXV8</accession>
<feature type="domain" description="ABC transporter TMD0" evidence="3">
    <location>
        <begin position="5"/>
        <end position="151"/>
    </location>
</feature>
<dbReference type="InterPro" id="IPR056227">
    <property type="entry name" value="TMD0_ABC"/>
</dbReference>
<feature type="transmembrane region" description="Helical" evidence="2">
    <location>
        <begin position="66"/>
        <end position="85"/>
    </location>
</feature>
<gene>
    <name evidence="4" type="ORF">H4R20_002382</name>
</gene>
<comment type="subcellular location">
    <subcellularLocation>
        <location evidence="1">Membrane</location>
        <topology evidence="1">Multi-pass membrane protein</topology>
    </subcellularLocation>
</comment>
<dbReference type="EMBL" id="JANBUO010000366">
    <property type="protein sequence ID" value="KAJ2804741.1"/>
    <property type="molecule type" value="Genomic_DNA"/>
</dbReference>
<evidence type="ECO:0000313" key="4">
    <source>
        <dbReference type="EMBL" id="KAJ2804741.1"/>
    </source>
</evidence>
<keyword evidence="2" id="KW-0472">Membrane</keyword>
<evidence type="ECO:0000259" key="3">
    <source>
        <dbReference type="Pfam" id="PF24357"/>
    </source>
</evidence>
<dbReference type="Proteomes" id="UP001140094">
    <property type="component" value="Unassembled WGS sequence"/>
</dbReference>